<protein>
    <submittedName>
        <fullName evidence="2">Uncharacterized protein</fullName>
    </submittedName>
</protein>
<keyword evidence="3" id="KW-1185">Reference proteome</keyword>
<feature type="compositionally biased region" description="Basic residues" evidence="1">
    <location>
        <begin position="135"/>
        <end position="153"/>
    </location>
</feature>
<feature type="compositionally biased region" description="Acidic residues" evidence="1">
    <location>
        <begin position="158"/>
        <end position="184"/>
    </location>
</feature>
<sequence length="200" mass="21302">MPGDKDIPFPPGSLITNLGSVKTPTGVPEIGATIPADFDPTADMQYMIDNTMSHVVTKALTSAMGLMSESISQTITHALLGAQKSAQPITTQALPAIAPSQPHTGRKATAKTKHSSISQMDSYTPVTDGASNIPPRKRATSRAKSARLWKRAKAQLESESDLSEIEEETGMDSEDPSDPESDGVVEDHDPREHITPPSES</sequence>
<dbReference type="EMBL" id="OW240912">
    <property type="protein sequence ID" value="CAH2220667.1"/>
    <property type="molecule type" value="Genomic_DNA"/>
</dbReference>
<evidence type="ECO:0000256" key="1">
    <source>
        <dbReference type="SAM" id="MobiDB-lite"/>
    </source>
</evidence>
<organism evidence="2 3">
    <name type="scientific">Pelobates cultripes</name>
    <name type="common">Western spadefoot toad</name>
    <dbReference type="NCBI Taxonomy" id="61616"/>
    <lineage>
        <taxon>Eukaryota</taxon>
        <taxon>Metazoa</taxon>
        <taxon>Chordata</taxon>
        <taxon>Craniata</taxon>
        <taxon>Vertebrata</taxon>
        <taxon>Euteleostomi</taxon>
        <taxon>Amphibia</taxon>
        <taxon>Batrachia</taxon>
        <taxon>Anura</taxon>
        <taxon>Pelobatoidea</taxon>
        <taxon>Pelobatidae</taxon>
        <taxon>Pelobates</taxon>
    </lineage>
</organism>
<gene>
    <name evidence="2" type="ORF">PECUL_23A044349</name>
</gene>
<reference evidence="2" key="1">
    <citation type="submission" date="2022-03" db="EMBL/GenBank/DDBJ databases">
        <authorList>
            <person name="Alioto T."/>
            <person name="Alioto T."/>
            <person name="Gomez Garrido J."/>
        </authorList>
    </citation>
    <scope>NUCLEOTIDE SEQUENCE</scope>
</reference>
<dbReference type="Proteomes" id="UP001295444">
    <property type="component" value="Chromosome 01"/>
</dbReference>
<accession>A0AAD1VKE8</accession>
<dbReference type="AlphaFoldDB" id="A0AAD1VKE8"/>
<feature type="compositionally biased region" description="Polar residues" evidence="1">
    <location>
        <begin position="115"/>
        <end position="125"/>
    </location>
</feature>
<feature type="compositionally biased region" description="Basic and acidic residues" evidence="1">
    <location>
        <begin position="185"/>
        <end position="194"/>
    </location>
</feature>
<feature type="region of interest" description="Disordered" evidence="1">
    <location>
        <begin position="96"/>
        <end position="200"/>
    </location>
</feature>
<evidence type="ECO:0000313" key="3">
    <source>
        <dbReference type="Proteomes" id="UP001295444"/>
    </source>
</evidence>
<feature type="compositionally biased region" description="Basic residues" evidence="1">
    <location>
        <begin position="104"/>
        <end position="114"/>
    </location>
</feature>
<proteinExistence type="predicted"/>
<evidence type="ECO:0000313" key="2">
    <source>
        <dbReference type="EMBL" id="CAH2220667.1"/>
    </source>
</evidence>
<feature type="non-terminal residue" evidence="2">
    <location>
        <position position="200"/>
    </location>
</feature>
<name>A0AAD1VKE8_PELCU</name>